<dbReference type="PROSITE" id="PS00012">
    <property type="entry name" value="PHOSPHOPANTETHEINE"/>
    <property type="match status" value="3"/>
</dbReference>
<dbReference type="eggNOG" id="COG1028">
    <property type="taxonomic scope" value="Bacteria"/>
</dbReference>
<comment type="similarity">
    <text evidence="9">In the C-terminal section; belongs to the NRP synthetase family.</text>
</comment>
<dbReference type="SUPFAM" id="SSF52777">
    <property type="entry name" value="CoA-dependent acyltransferases"/>
    <property type="match status" value="4"/>
</dbReference>
<dbReference type="InterPro" id="IPR045851">
    <property type="entry name" value="AMP-bd_C_sf"/>
</dbReference>
<dbReference type="SUPFAM" id="SSF56801">
    <property type="entry name" value="Acetyl-CoA synthetase-like"/>
    <property type="match status" value="2"/>
</dbReference>
<keyword evidence="6" id="KW-0597">Phosphoprotein</keyword>
<dbReference type="HOGENOM" id="CLU_000022_21_0_0"/>
<dbReference type="InterPro" id="IPR023213">
    <property type="entry name" value="CAT-like_dom_sf"/>
</dbReference>
<dbReference type="InterPro" id="IPR020841">
    <property type="entry name" value="PKS_Beta-ketoAc_synthase_dom"/>
</dbReference>
<feature type="domain" description="Carrier" evidence="12">
    <location>
        <begin position="3476"/>
        <end position="3550"/>
    </location>
</feature>
<dbReference type="PROSITE" id="PS00455">
    <property type="entry name" value="AMP_BINDING"/>
    <property type="match status" value="2"/>
</dbReference>
<dbReference type="Gene3D" id="3.30.70.3290">
    <property type="match status" value="2"/>
</dbReference>
<comment type="similarity">
    <text evidence="3">Belongs to the ATP-dependent AMP-binding enzyme family.</text>
</comment>
<dbReference type="GO" id="GO:0031177">
    <property type="term" value="F:phosphopantetheine binding"/>
    <property type="evidence" value="ECO:0007669"/>
    <property type="project" value="InterPro"/>
</dbReference>
<dbReference type="Pfam" id="PF00501">
    <property type="entry name" value="AMP-binding"/>
    <property type="match status" value="2"/>
</dbReference>
<dbReference type="GO" id="GO:0043041">
    <property type="term" value="P:amino acid activation for nonribosomal peptide biosynthetic process"/>
    <property type="evidence" value="ECO:0007669"/>
    <property type="project" value="UniProtKB-ARBA"/>
</dbReference>
<dbReference type="SUPFAM" id="SSF47336">
    <property type="entry name" value="ACP-like"/>
    <property type="match status" value="4"/>
</dbReference>
<dbReference type="PROSITE" id="PS52004">
    <property type="entry name" value="KS3_2"/>
    <property type="match status" value="2"/>
</dbReference>
<dbReference type="GO" id="GO:0004312">
    <property type="term" value="F:fatty acid synthase activity"/>
    <property type="evidence" value="ECO:0007669"/>
    <property type="project" value="TreeGrafter"/>
</dbReference>
<evidence type="ECO:0000256" key="8">
    <source>
        <dbReference type="ARBA" id="ARBA00023054"/>
    </source>
</evidence>
<dbReference type="STRING" id="682795.AciX8_3271"/>
<proteinExistence type="inferred from homology"/>
<dbReference type="InterPro" id="IPR009081">
    <property type="entry name" value="PP-bd_ACP"/>
</dbReference>
<dbReference type="eggNOG" id="COG1020">
    <property type="taxonomic scope" value="Bacteria"/>
</dbReference>
<dbReference type="FunFam" id="3.30.559.30:FF:000001">
    <property type="entry name" value="Non-ribosomal peptide synthetase"/>
    <property type="match status" value="1"/>
</dbReference>
<dbReference type="SMART" id="SM00825">
    <property type="entry name" value="PKS_KS"/>
    <property type="match status" value="2"/>
</dbReference>
<dbReference type="SUPFAM" id="SSF51735">
    <property type="entry name" value="NAD(P)-binding Rossmann-fold domains"/>
    <property type="match status" value="2"/>
</dbReference>
<feature type="region of interest" description="Disordered" evidence="11">
    <location>
        <begin position="2466"/>
        <end position="2499"/>
    </location>
</feature>
<dbReference type="Pfam" id="PF00698">
    <property type="entry name" value="Acyl_transf_1"/>
    <property type="match status" value="1"/>
</dbReference>
<dbReference type="PROSITE" id="PS50075">
    <property type="entry name" value="CARRIER"/>
    <property type="match status" value="4"/>
</dbReference>
<dbReference type="GO" id="GO:0005737">
    <property type="term" value="C:cytoplasm"/>
    <property type="evidence" value="ECO:0007669"/>
    <property type="project" value="UniProtKB-SubCell"/>
</dbReference>
<dbReference type="InterPro" id="IPR001242">
    <property type="entry name" value="Condensation_dom"/>
</dbReference>
<dbReference type="InterPro" id="IPR016039">
    <property type="entry name" value="Thiolase-like"/>
</dbReference>
<dbReference type="CDD" id="cd08955">
    <property type="entry name" value="KR_2_FAS_SDR_x"/>
    <property type="match status" value="1"/>
</dbReference>
<dbReference type="Proteomes" id="UP000007113">
    <property type="component" value="Chromosome"/>
</dbReference>
<dbReference type="EMBL" id="CP003130">
    <property type="protein sequence ID" value="AEU37571.1"/>
    <property type="molecule type" value="Genomic_DNA"/>
</dbReference>
<evidence type="ECO:0000256" key="5">
    <source>
        <dbReference type="ARBA" id="ARBA00022490"/>
    </source>
</evidence>
<dbReference type="InterPro" id="IPR001227">
    <property type="entry name" value="Ac_transferase_dom_sf"/>
</dbReference>
<dbReference type="RefSeq" id="WP_014266445.1">
    <property type="nucleotide sequence ID" value="NC_016631.1"/>
</dbReference>
<dbReference type="InterPro" id="IPR010071">
    <property type="entry name" value="AA_adenyl_dom"/>
</dbReference>
<evidence type="ECO:0000256" key="6">
    <source>
        <dbReference type="ARBA" id="ARBA00022553"/>
    </source>
</evidence>
<evidence type="ECO:0000256" key="7">
    <source>
        <dbReference type="ARBA" id="ARBA00022679"/>
    </source>
</evidence>
<evidence type="ECO:0000313" key="15">
    <source>
        <dbReference type="Proteomes" id="UP000007113"/>
    </source>
</evidence>
<keyword evidence="15" id="KW-1185">Reference proteome</keyword>
<dbReference type="InterPro" id="IPR013968">
    <property type="entry name" value="PKS_KR"/>
</dbReference>
<evidence type="ECO:0000259" key="13">
    <source>
        <dbReference type="PROSITE" id="PS52004"/>
    </source>
</evidence>
<dbReference type="InterPro" id="IPR014031">
    <property type="entry name" value="Ketoacyl_synth_C"/>
</dbReference>
<evidence type="ECO:0000259" key="12">
    <source>
        <dbReference type="PROSITE" id="PS50075"/>
    </source>
</evidence>
<keyword evidence="8" id="KW-0175">Coiled coil</keyword>
<dbReference type="InterPro" id="IPR000873">
    <property type="entry name" value="AMP-dep_synth/lig_dom"/>
</dbReference>
<dbReference type="InterPro" id="IPR018201">
    <property type="entry name" value="Ketoacyl_synth_AS"/>
</dbReference>
<evidence type="ECO:0000256" key="11">
    <source>
        <dbReference type="SAM" id="MobiDB-lite"/>
    </source>
</evidence>
<dbReference type="PANTHER" id="PTHR43775">
    <property type="entry name" value="FATTY ACID SYNTHASE"/>
    <property type="match status" value="1"/>
</dbReference>
<dbReference type="InterPro" id="IPR020845">
    <property type="entry name" value="AMP-binding_CS"/>
</dbReference>
<feature type="domain" description="Carrier" evidence="12">
    <location>
        <begin position="1285"/>
        <end position="1366"/>
    </location>
</feature>
<dbReference type="EC" id="2.3.1.94" evidence="14"/>
<name>G8NU15_GRAMM</name>
<evidence type="ECO:0000256" key="3">
    <source>
        <dbReference type="ARBA" id="ARBA00006432"/>
    </source>
</evidence>
<dbReference type="Pfam" id="PF02801">
    <property type="entry name" value="Ketoacyl-synt_C"/>
    <property type="match status" value="2"/>
</dbReference>
<dbReference type="FunFam" id="3.30.559.10:FF:000012">
    <property type="entry name" value="Non-ribosomal peptide synthetase"/>
    <property type="match status" value="2"/>
</dbReference>
<dbReference type="FunFam" id="1.10.1200.10:FF:000005">
    <property type="entry name" value="Nonribosomal peptide synthetase 1"/>
    <property type="match status" value="2"/>
</dbReference>
<dbReference type="NCBIfam" id="NF003417">
    <property type="entry name" value="PRK04813.1"/>
    <property type="match status" value="2"/>
</dbReference>
<dbReference type="FunFam" id="3.40.50.12780:FF:000012">
    <property type="entry name" value="Non-ribosomal peptide synthetase"/>
    <property type="match status" value="2"/>
</dbReference>
<comment type="subcellular location">
    <subcellularLocation>
        <location evidence="2">Cytoplasm</location>
    </subcellularLocation>
</comment>
<dbReference type="GO" id="GO:0047879">
    <property type="term" value="F:erythronolide synthase activity"/>
    <property type="evidence" value="ECO:0007669"/>
    <property type="project" value="UniProtKB-EC"/>
</dbReference>
<feature type="domain" description="Ketosynthase family 3 (KS3)" evidence="13">
    <location>
        <begin position="31"/>
        <end position="456"/>
    </location>
</feature>
<dbReference type="Gene3D" id="3.40.366.10">
    <property type="entry name" value="Malonyl-Coenzyme A Acyl Carrier Protein, domain 2"/>
    <property type="match status" value="2"/>
</dbReference>
<evidence type="ECO:0000256" key="1">
    <source>
        <dbReference type="ARBA" id="ARBA00001957"/>
    </source>
</evidence>
<evidence type="ECO:0000256" key="9">
    <source>
        <dbReference type="ARBA" id="ARBA00029443"/>
    </source>
</evidence>
<dbReference type="FunFam" id="3.40.50.980:FF:000001">
    <property type="entry name" value="Non-ribosomal peptide synthetase"/>
    <property type="match status" value="2"/>
</dbReference>
<dbReference type="SMART" id="SM00822">
    <property type="entry name" value="PKS_KR"/>
    <property type="match status" value="1"/>
</dbReference>
<evidence type="ECO:0000256" key="4">
    <source>
        <dbReference type="ARBA" id="ARBA00022450"/>
    </source>
</evidence>
<dbReference type="FunFam" id="3.40.47.10:FF:000019">
    <property type="entry name" value="Polyketide synthase type I"/>
    <property type="match status" value="2"/>
</dbReference>
<dbReference type="EC" id="5.1.1.12" evidence="14"/>
<dbReference type="Gene3D" id="3.30.559.30">
    <property type="entry name" value="Nonribosomal peptide synthetase, condensation domain"/>
    <property type="match status" value="2"/>
</dbReference>
<dbReference type="SUPFAM" id="SSF53901">
    <property type="entry name" value="Thiolase-like"/>
    <property type="match status" value="2"/>
</dbReference>
<dbReference type="Gene3D" id="3.40.50.720">
    <property type="entry name" value="NAD(P)-binding Rossmann-like Domain"/>
    <property type="match status" value="1"/>
</dbReference>
<evidence type="ECO:0000256" key="10">
    <source>
        <dbReference type="ARBA" id="ARBA00054155"/>
    </source>
</evidence>
<dbReference type="Gene3D" id="3.30.559.10">
    <property type="entry name" value="Chloramphenicol acetyltransferase-like domain"/>
    <property type="match status" value="2"/>
</dbReference>
<dbReference type="SUPFAM" id="SSF55048">
    <property type="entry name" value="Probable ACP-binding domain of malonyl-CoA ACP transacylase"/>
    <property type="match status" value="1"/>
</dbReference>
<dbReference type="InterPro" id="IPR057326">
    <property type="entry name" value="KR_dom"/>
</dbReference>
<dbReference type="PROSITE" id="PS00606">
    <property type="entry name" value="KS3_1"/>
    <property type="match status" value="2"/>
</dbReference>
<dbReference type="Pfam" id="PF13193">
    <property type="entry name" value="AMP-binding_C"/>
    <property type="match status" value="2"/>
</dbReference>
<dbReference type="NCBIfam" id="TIGR01733">
    <property type="entry name" value="AA-adenyl-dom"/>
    <property type="match status" value="2"/>
</dbReference>
<dbReference type="CDD" id="cd05930">
    <property type="entry name" value="A_NRPS"/>
    <property type="match status" value="2"/>
</dbReference>
<dbReference type="Pfam" id="PF00668">
    <property type="entry name" value="Condensation"/>
    <property type="match status" value="2"/>
</dbReference>
<dbReference type="SMART" id="SM01294">
    <property type="entry name" value="PKS_PP_betabranch"/>
    <property type="match status" value="2"/>
</dbReference>
<accession>G8NU15</accession>
<dbReference type="PANTHER" id="PTHR43775:SF51">
    <property type="entry name" value="INACTIVE PHENOLPHTHIOCEROL SYNTHESIS POLYKETIDE SYNTHASE TYPE I PKS1-RELATED"/>
    <property type="match status" value="1"/>
</dbReference>
<keyword evidence="14" id="KW-0413">Isomerase</keyword>
<dbReference type="CDD" id="cd19531">
    <property type="entry name" value="LCL_NRPS-like"/>
    <property type="match status" value="2"/>
</dbReference>
<dbReference type="Gene3D" id="3.30.300.30">
    <property type="match status" value="2"/>
</dbReference>
<dbReference type="Gene3D" id="3.40.50.980">
    <property type="match status" value="4"/>
</dbReference>
<dbReference type="GO" id="GO:0004315">
    <property type="term" value="F:3-oxoacyl-[acyl-carrier-protein] synthase activity"/>
    <property type="evidence" value="ECO:0007669"/>
    <property type="project" value="InterPro"/>
</dbReference>
<dbReference type="InterPro" id="IPR029058">
    <property type="entry name" value="AB_hydrolase_fold"/>
</dbReference>
<dbReference type="InterPro" id="IPR050091">
    <property type="entry name" value="PKS_NRPS_Biosynth_Enz"/>
</dbReference>
<protein>
    <submittedName>
        <fullName evidence="14">Amino acid adenylation domain protein</fullName>
        <ecNumber evidence="14">2.3.1.94</ecNumber>
        <ecNumber evidence="14">5.1.1.12</ecNumber>
    </submittedName>
</protein>
<dbReference type="CDD" id="cd00833">
    <property type="entry name" value="PKS"/>
    <property type="match status" value="2"/>
</dbReference>
<dbReference type="InterPro" id="IPR036736">
    <property type="entry name" value="ACP-like_sf"/>
</dbReference>
<dbReference type="InterPro" id="IPR020806">
    <property type="entry name" value="PKS_PP-bd"/>
</dbReference>
<comment type="function">
    <text evidence="10">Involved in production of the polyketide antibiotic thailandamide.</text>
</comment>
<dbReference type="Gene3D" id="2.30.38.10">
    <property type="entry name" value="Luciferase, Domain 3"/>
    <property type="match status" value="2"/>
</dbReference>
<dbReference type="InterPro" id="IPR014030">
    <property type="entry name" value="Ketoacyl_synth_N"/>
</dbReference>
<feature type="domain" description="Carrier" evidence="12">
    <location>
        <begin position="2312"/>
        <end position="2387"/>
    </location>
</feature>
<dbReference type="InterPro" id="IPR036291">
    <property type="entry name" value="NAD(P)-bd_dom_sf"/>
</dbReference>
<evidence type="ECO:0000256" key="2">
    <source>
        <dbReference type="ARBA" id="ARBA00004496"/>
    </source>
</evidence>
<dbReference type="SMART" id="SM00823">
    <property type="entry name" value="PKS_PP"/>
    <property type="match status" value="4"/>
</dbReference>
<gene>
    <name evidence="14" type="ordered locus">AciX8_3271</name>
</gene>
<dbReference type="Pfam" id="PF08659">
    <property type="entry name" value="KR"/>
    <property type="match status" value="1"/>
</dbReference>
<dbReference type="FunFam" id="2.30.38.10:FF:000001">
    <property type="entry name" value="Non-ribosomal peptide synthetase PvdI"/>
    <property type="match status" value="2"/>
</dbReference>
<dbReference type="InterPro" id="IPR016036">
    <property type="entry name" value="Malonyl_transacylase_ACP-bd"/>
</dbReference>
<comment type="cofactor">
    <cofactor evidence="1">
        <name>pantetheine 4'-phosphate</name>
        <dbReference type="ChEBI" id="CHEBI:47942"/>
    </cofactor>
</comment>
<feature type="domain" description="Carrier" evidence="12">
    <location>
        <begin position="4531"/>
        <end position="4606"/>
    </location>
</feature>
<dbReference type="SUPFAM" id="SSF52151">
    <property type="entry name" value="FabD/lysophospholipase-like"/>
    <property type="match status" value="2"/>
</dbReference>
<dbReference type="InterPro" id="IPR016035">
    <property type="entry name" value="Acyl_Trfase/lysoPLipase"/>
</dbReference>
<dbReference type="FunFam" id="3.30.300.30:FF:000010">
    <property type="entry name" value="Enterobactin synthetase component F"/>
    <property type="match status" value="2"/>
</dbReference>
<keyword evidence="14" id="KW-0012">Acyltransferase</keyword>
<feature type="compositionally biased region" description="Polar residues" evidence="11">
    <location>
        <begin position="2466"/>
        <end position="2485"/>
    </location>
</feature>
<dbReference type="GO" id="GO:0044550">
    <property type="term" value="P:secondary metabolite biosynthetic process"/>
    <property type="evidence" value="ECO:0007669"/>
    <property type="project" value="UniProtKB-ARBA"/>
</dbReference>
<dbReference type="Gene3D" id="1.10.1200.10">
    <property type="entry name" value="ACP-like"/>
    <property type="match status" value="3"/>
</dbReference>
<dbReference type="OrthoDB" id="9765680at2"/>
<dbReference type="Pfam" id="PF22621">
    <property type="entry name" value="CurL-like_PKS_C"/>
    <property type="match status" value="2"/>
</dbReference>
<evidence type="ECO:0000313" key="14">
    <source>
        <dbReference type="EMBL" id="AEU37571.1"/>
    </source>
</evidence>
<sequence length="4635" mass="505200">MNPQGTASLKAALEELRLRRREIETLRAERNQPIAIIGAACRFPGGSITPERFWDLLDGERNAVSEIPRDRWNIDEYYDADPATPGKMATRYGAFLEQIDRFDAAFFNIAPREALFLDPQQKLLLEVAWEALENSNISPKSIEGSRTGVYVGITTFDHAIRLGSLPTQSSSYVGTGTALNMAAGRLSYVLGLTGPSMAIDTACSSSLVSLHLACESLRSGDTKMALAGGVHLILSPEVMVSFSQARMLSPDGRSKAFDAAADGYVRGEGCGIVVLKRLDDAVADGDRILGVVRGTAVDQDGASGGLTVPSRASQERVMRRALEQAGLAPEEIGYIEAHGTGTSLGDPIEVEAQTHVYGANRPAASPLPIGSVKTNIGHLESAAGIAGLIKILLSFKNGRIPAQLHLERLNPLTPWASIPITVAQEPISWPTGKAKRIAGLSSFGFSGTTAHALIEEPPAMAPRAIGRTTLLVSAKSATALESLTKDYRQMLEGASAEEISAVCRSAAVGRSHFSFRAAHVFSSNSTFTGQIKRGKAFRLAFCLDLQDERAVRSAAELYQTEAAFRRAFDSCGVPLDALYSRLGRFAAGYAWAQLWRSWSVEPYVVLGIGAGQLVAACLAGVMKREDAQRLLAAWDSEQEWGQILREIRLAQPSVKLISSDSGEQISSSQASDPSYWTKQRNISLSRGKVRQELGLLAIDATLGSLRAGASLERAVAALYIRGLSADWDRIFVESGQPEGMLPNYPFERQRFWLEKPEVAAVVNSSVHSQVLPTTPVGDPAIQRWFSHISWEEMPAKSMALTEPRGSSWLIFADQDGLGRRLARLLAARGVVCTLVNAGAAEIRASGMEALKEVSIDPRNGEQFQELISHFGGDNRRIVFLWGLDKGEPFSHAAALLLLVQKVSTIRPKNSVKLWVVTRDVVGAGSSPQISGLTHASMRGLAKGALAEHSDLFGSLIDLAQTASDDEPEVLLAEILNGGREDQVALRSGMRYAARLTRPIQAPVYSPLRVDPDASYLITGGFGALGMRTAEWLIARGARSLILTGRQGPATRNAHEAITVLRSRGVTVQAEACDIGDAGQVRKLFERLAGGVAPLRGIIHAAGVAGYKAFLEVDFADLEAVLRPKTVGAWLLHDHSRHLPLDFFILYSSIASVWGSPKQAHYMAANSYLDSLAHYRQMLGLPATSINWGPWAQGGMTSQVTETLLRGIGINTFDPATALDALDYLSGTTQVTIADVDWNVFQQSYEARGQRSFLDSIRGLIDNVTHVDTTPHIAAPPAYMRLSSGERRRFFAELIEQKTADVLGFGTGYQQGTLDRDQGFFDMGMDSLMAVELRSQLQKATGVSLPATVLFDQPSIHALADALLEHSGTFAETSSATVSSLRETRSISPHQERSRAVGTPGPVASFASSTPTQSFSLKEDADEGVAIIGMSCRFPGDADSLDAYWRLLRDGVDAITEIPGERWDVEAYYDPDTEAKGRTYNRHGGFLRNVDQFDPAFFKLTPREAASMDPQHRLLLEVSHEALEHAGLPAESLKGSQTGVYVGITTNDYANLQLKNASTSPIDSYFLSGNPLNAAAGRLSYFFGFHGPSLVLDTACSSSLAAIHTACQNLRHGECDLALAGGVNLILSPDNTVALSRARALSRKGRCSTFSAGADGFVRSEGCGVLVLKRLVDAKAAGDRILGIVRGSAVNHDGASTGFTAPNGRAQEAVMRSALGKIPAASVDYVEAHGTGTPLGDPIEVQALAAVYGKDRIGHNKLLIGSAKTNIGHTESAAGMAGVIKMLLAFEHEQIPAHLHCEQPSEIIPWHAIAIEVCSYRLSWPRTERPRRAGVSSFGASGTNAHLILEEAPLAASAALESKREVYPLVLSAKTDMALLELAARYERWLGANPELDIAAVSASASVGRSHWSHRLAMAVSSREDAVAMLKQFQQGDKKEVRRQVAARIAFLFTGQGSQYAGMGQYLYKTYPVFREVLDRCCAIADPLLPGSLLDAMFFRKEVLDQTAFCQPALFSFQVALVALLKQFGVSPDAVIGHSVGEFAAAVAADVFSLEDGLRIILERGRLMQELPATGKMVAVLADISIVQEVIAPYSSTISIAAVNGSLNTVISGEVSSIAAVLDVLSARQVRFIPLNTSHAFHSSLIEPMLDRFEASARAVHVAPPAIPLYSNLTGTLHREALDGNYWRRHARQAVQFSAGIQSLVGDGLDVLIEIGPNAVLLGMARASLPAGWQGESVGVQGPQREEEAFIGALLKLYRRGMDIRWAAFQPQPAHRIDLPQYAFQRERVWFEAKGSPAVQPLANPLLSSDQPIPSGGTTEDWLRTKMSELIHVASETLDIDQSFLDMGTDSIVLIEATLLIEKQYGTKLSMGRFFNDLHTVRLLAAYLDKNYPRKNYPPQVPKAVELITPAVSSPENSAAPSEQSVERMLLEQNQMLIRLLADQADLVRSILGKSAPESGMNRPIATTWETADSQDGSSVVTRPGSSPSRTAVDEPSDRPPLLRQERPEQVPLSYAQERLWMLEQLGVPGGAYTISAGMRLPGDLDVSAFESAMAALTERHESLRTRFRSRDGVAYQVIDPAGRVSIPVEDLSHLSREDRKRELQRIGAEEVSKSFDLETGPLLRVRLLRLEATEHVILLAMHHIISDGWSMGVLIREIGMLYSGFTRGLSAKLAPLPVQYVDYALWQRGWLQGEALERQRRYWQEQLAGAPTALELPLDYVRPKQQSFRGATLPVELGATLTSALERLARKEGATLFMVLLSAFQLVLSRWSGQDDVVVGTPIANRTEPAAEGLIGFFVNTLALRAELKNSGSFRELLVQVRERTLGAYAHQDLPFEQVVELLRPERDMGRQPVFQAMLALNLVPEELTLPGLAAERIEFEALTTNFDLTLNLTASPEGLSGRLEYATDLFAPATMERLYGSFRRVLEAVVTDPEQPIGKIALLSVEERDQLLVGWNATEIPYPSEATIHSLFEGHVEQSPEATAVVFEEESLSYGELNRRANRLAHELVDLGVRPDDRVAICVARSLEMVVAQLAVLKAGGAYVPLDPAYPVDRLSYMLADSGPVAVLTHGVARGTLKQALGGLEVPVLDLDLEASWHNRPETNPDAKALGLRSTHLAYVIYTSGSTGQPKGVLIEHRGVVNMIEALKSHYRIVQSDRMLQFASSAFDMSIEEIFGALLSGATLVLRSDRWLKSNEGFIACCKCFKITIANLPSAFWEQLIKEEALAIPQCLRQIMIGGQAVSQSALVRWFKRDGHRPRLINAYGPTEASVNSTLLDVRPEDVIHSSIGRPISNTRIYLLDEYGEPVPVGVAGELYVGGAGVGRGYLNRAELTAERFIASPFVAGDRLYKTGDLARYLSDGNIEYLGRNDFQVKIRGFRIELGEIESLLCQHAGVGEAVVVARGAAEDKRLVAYYTAAVGASVEVELLRGHLSATLPGYMVPSAYVRMESFPLSPNGKLDRKALPAPDDEAYVRRGYEAPVGEMEETVARVFAEVLGVERVGRNDSFFELGGHSLMAMRVLSRLHSAKLRIDVRDLFSYPVVQDLAARIPFLELALLPAIERVQEHQDLPLSFAQQRLWFLSQMEGVSEAYHMPAALRLSGTLNQAALQFALDRIVARHEVLRTRFVVVEGEPVQRIDGAEAGFTLERRDLSGVPDQEERLSILVVEEARAGFDLERGPLVRGCLVRLGEQEHALLVTMHHIVSDGWSIGILVKEFGALYAASCAQEVDPLPELSIQYGDYAHWQRQWLGGEALEPQAEYWGRTLSGSPTLLSLPSDYRRPAQQSYAGGRVSLELDRDLTERLKALSQRHGTTLFMTVLSGFAVLLSRLSGEQDVVIGTPVANRTQRETEELIGFFVNMLALRVDFTGQPTVSELLKRVRQTSIGAQAHQELPFEQVVERLKPSRSLAHSPIFQVMFAWQNNEVSDLDLPGLRLSGLESESSVAKFDLTLDLSETDAGIVGSLEYATSLFRSETVERYGQYLVRLLEAMTRGEDERVSQLSMLPAEEREQLLVEWNATEVAYPSESTVHGLFEAQVEGSPESTALVFEEERVSYGELNCRANRLAHELLELGVRPDDRVAICVERSVAMVVALLGVLKAGGAYVPLDPAYPVDRLSYMLADSGPVAVLTHGAARETLEQALGELEIPVLDLDLEASWHNRPETNPDAQALGLRSSHLAYVIYTSGSTGTPKGVMVEHRNTVNLLCSFAQMLVIETSDVLAAVTPISFDISGLELWLPLLHGAKIVLVPRKISAAGEALAELVIDNKVSILQATPATWRLLANADPTKRYELKVLCGGEAMPHDLLPILPNFGADVFNVYGPTETTIWSTAYLCNINENSVPSIGRPISNTRIYILDEHGEPVPVGVAGELYIGGAGVGRGYLNRAELTAERFIASPFVAGDRLYKTGDLARYLSDGNIEYLGRNDFQVKIRGFRIELGEIESLLCQHAGVGEAVVVARGEAEEKRLVAYYTAAVGASVEVELLRGHLSATLPGYMVPSAYVRMESFPLSPNGKLDRKALPAPDDEAYVRRGYEAPVGEMEETVARVFAEVLGVERVGRNDSFFELGGHSLMAVRVIARLEEQLGIKMSVREIFNKPTIASLGLWIDLTSERLTSDAELQTLVENLSAEEVSQLLLGEK</sequence>
<dbReference type="KEGG" id="gma:AciX8_3271"/>
<dbReference type="Pfam" id="PF00550">
    <property type="entry name" value="PP-binding"/>
    <property type="match status" value="4"/>
</dbReference>
<dbReference type="GO" id="GO:0006633">
    <property type="term" value="P:fatty acid biosynthetic process"/>
    <property type="evidence" value="ECO:0007669"/>
    <property type="project" value="InterPro"/>
</dbReference>
<keyword evidence="5" id="KW-0963">Cytoplasm</keyword>
<organism evidence="14 15">
    <name type="scientific">Granulicella mallensis (strain ATCC BAA-1857 / DSM 23137 / MP5ACTX8)</name>
    <dbReference type="NCBI Taxonomy" id="682795"/>
    <lineage>
        <taxon>Bacteria</taxon>
        <taxon>Pseudomonadati</taxon>
        <taxon>Acidobacteriota</taxon>
        <taxon>Terriglobia</taxon>
        <taxon>Terriglobales</taxon>
        <taxon>Acidobacteriaceae</taxon>
        <taxon>Granulicella</taxon>
    </lineage>
</organism>
<feature type="domain" description="Ketosynthase family 3 (KS3)" evidence="13">
    <location>
        <begin position="1421"/>
        <end position="1846"/>
    </location>
</feature>
<dbReference type="InterPro" id="IPR006162">
    <property type="entry name" value="Ppantetheine_attach_site"/>
</dbReference>
<keyword evidence="4" id="KW-0596">Phosphopantetheine</keyword>
<keyword evidence="7 14" id="KW-0808">Transferase</keyword>
<dbReference type="SMART" id="SM00827">
    <property type="entry name" value="PKS_AT"/>
    <property type="match status" value="1"/>
</dbReference>
<dbReference type="Gene3D" id="3.40.47.10">
    <property type="match status" value="2"/>
</dbReference>
<dbReference type="Gene3D" id="3.40.50.1820">
    <property type="entry name" value="alpha/beta hydrolase"/>
    <property type="match status" value="1"/>
</dbReference>
<dbReference type="Pfam" id="PF00109">
    <property type="entry name" value="ketoacyl-synt"/>
    <property type="match status" value="2"/>
</dbReference>
<reference evidence="14 15" key="1">
    <citation type="submission" date="2011-11" db="EMBL/GenBank/DDBJ databases">
        <title>Complete sequence of Granulicella mallensis MP5ACTX8.</title>
        <authorList>
            <consortium name="US DOE Joint Genome Institute"/>
            <person name="Lucas S."/>
            <person name="Copeland A."/>
            <person name="Lapidus A."/>
            <person name="Cheng J.-F."/>
            <person name="Goodwin L."/>
            <person name="Pitluck S."/>
            <person name="Peters L."/>
            <person name="Lu M."/>
            <person name="Detter J.C."/>
            <person name="Han C."/>
            <person name="Tapia R."/>
            <person name="Land M."/>
            <person name="Hauser L."/>
            <person name="Kyrpides N."/>
            <person name="Ivanova N."/>
            <person name="Mikhailova N."/>
            <person name="Pagani I."/>
            <person name="Rawat S."/>
            <person name="Mannisto M."/>
            <person name="Haggblom M."/>
            <person name="Woyke T."/>
        </authorList>
    </citation>
    <scope>NUCLEOTIDE SEQUENCE [LARGE SCALE GENOMIC DNA]</scope>
    <source>
        <strain evidence="15">ATCC BAA-1857 / DSM 23137 / MP5ACTX8</strain>
    </source>
</reference>
<dbReference type="eggNOG" id="COG3321">
    <property type="taxonomic scope" value="Bacteria"/>
</dbReference>
<dbReference type="InterPro" id="IPR025110">
    <property type="entry name" value="AMP-bd_C"/>
</dbReference>
<dbReference type="GO" id="GO:0050157">
    <property type="term" value="F:ornithine racemase activity"/>
    <property type="evidence" value="ECO:0007669"/>
    <property type="project" value="UniProtKB-EC"/>
</dbReference>
<dbReference type="InterPro" id="IPR014043">
    <property type="entry name" value="Acyl_transferase_dom"/>
</dbReference>